<feature type="domain" description="Ribbon-helix-helix protein CopG" evidence="9">
    <location>
        <begin position="3"/>
        <end position="42"/>
    </location>
</feature>
<evidence type="ECO:0000256" key="4">
    <source>
        <dbReference type="ARBA" id="ARBA00022723"/>
    </source>
</evidence>
<dbReference type="InterPro" id="IPR014864">
    <property type="entry name" value="TF_NikR_Ni-bd_C"/>
</dbReference>
<evidence type="ECO:0000256" key="2">
    <source>
        <dbReference type="ARBA" id="ARBA00008478"/>
    </source>
</evidence>
<protein>
    <recommendedName>
        <fullName evidence="8">Putative nickel-responsive regulator</fullName>
    </recommendedName>
</protein>
<dbReference type="GO" id="GO:0016151">
    <property type="term" value="F:nickel cation binding"/>
    <property type="evidence" value="ECO:0007669"/>
    <property type="project" value="UniProtKB-UniRule"/>
</dbReference>
<dbReference type="Pfam" id="PF01402">
    <property type="entry name" value="RHH_1"/>
    <property type="match status" value="1"/>
</dbReference>
<sequence length="155" mass="17546">MQRITIAIEDDLLAELDRHMERSGATNRSEAIRDLMRRALTRNAPQEADCIGIVSYALDLATRDLGRRVPQTRHSRHDQAIAALSVPLDHTNAMEVTVMRGRVEDVEDYAHGLFAERGIRHGHLSLVPLEDVQQIHQHGISEPHMHSHLKIKDGF</sequence>
<dbReference type="InterPro" id="IPR002145">
    <property type="entry name" value="CopG"/>
</dbReference>
<dbReference type="Pfam" id="PF08753">
    <property type="entry name" value="NikR_C"/>
    <property type="match status" value="1"/>
</dbReference>
<evidence type="ECO:0000256" key="6">
    <source>
        <dbReference type="ARBA" id="ARBA00023125"/>
    </source>
</evidence>
<evidence type="ECO:0000313" key="12">
    <source>
        <dbReference type="Proteomes" id="UP000244915"/>
    </source>
</evidence>
<dbReference type="CDD" id="cd22231">
    <property type="entry name" value="RHH_NikR_HicB-like"/>
    <property type="match status" value="1"/>
</dbReference>
<name>A0A2U8HG50_9RHOB</name>
<gene>
    <name evidence="11" type="ORF">CEW88_13425</name>
</gene>
<dbReference type="InterPro" id="IPR022988">
    <property type="entry name" value="Ni_resp_reg_NikR"/>
</dbReference>
<dbReference type="NCBIfam" id="NF002815">
    <property type="entry name" value="PRK02967.1"/>
    <property type="match status" value="1"/>
</dbReference>
<dbReference type="RefSeq" id="WP_108967970.1">
    <property type="nucleotide sequence ID" value="NZ_CP022190.1"/>
</dbReference>
<evidence type="ECO:0000259" key="9">
    <source>
        <dbReference type="Pfam" id="PF01402"/>
    </source>
</evidence>
<dbReference type="GO" id="GO:0003700">
    <property type="term" value="F:DNA-binding transcription factor activity"/>
    <property type="evidence" value="ECO:0007669"/>
    <property type="project" value="UniProtKB-UniRule"/>
</dbReference>
<dbReference type="InterPro" id="IPR010985">
    <property type="entry name" value="Ribbon_hlx_hlx"/>
</dbReference>
<dbReference type="PANTHER" id="PTHR34719:SF2">
    <property type="entry name" value="NICKEL-RESPONSIVE REGULATOR"/>
    <property type="match status" value="1"/>
</dbReference>
<dbReference type="SUPFAM" id="SSF55021">
    <property type="entry name" value="ACT-like"/>
    <property type="match status" value="1"/>
</dbReference>
<dbReference type="GO" id="GO:0010045">
    <property type="term" value="P:response to nickel cation"/>
    <property type="evidence" value="ECO:0007669"/>
    <property type="project" value="InterPro"/>
</dbReference>
<evidence type="ECO:0000256" key="3">
    <source>
        <dbReference type="ARBA" id="ARBA00022596"/>
    </source>
</evidence>
<accession>A0A2U8HG50</accession>
<dbReference type="SUPFAM" id="SSF47598">
    <property type="entry name" value="Ribbon-helix-helix"/>
    <property type="match status" value="1"/>
</dbReference>
<dbReference type="Gene3D" id="1.10.1220.10">
    <property type="entry name" value="Met repressor-like"/>
    <property type="match status" value="1"/>
</dbReference>
<evidence type="ECO:0000259" key="10">
    <source>
        <dbReference type="Pfam" id="PF08753"/>
    </source>
</evidence>
<dbReference type="Gene3D" id="3.30.70.1150">
    <property type="entry name" value="ACT-like. Chain A, domain 2"/>
    <property type="match status" value="1"/>
</dbReference>
<dbReference type="AlphaFoldDB" id="A0A2U8HG50"/>
<dbReference type="PANTHER" id="PTHR34719">
    <property type="entry name" value="NICKEL-RESPONSIVE REGULATOR"/>
    <property type="match status" value="1"/>
</dbReference>
<feature type="domain" description="Transcription factor NikR nickel binding C-terminal" evidence="10">
    <location>
        <begin position="51"/>
        <end position="127"/>
    </location>
</feature>
<evidence type="ECO:0000256" key="5">
    <source>
        <dbReference type="ARBA" id="ARBA00023015"/>
    </source>
</evidence>
<keyword evidence="3" id="KW-0533">Nickel</keyword>
<keyword evidence="6 8" id="KW-0238">DNA-binding</keyword>
<keyword evidence="4" id="KW-0479">Metal-binding</keyword>
<dbReference type="HAMAP" id="MF_00476">
    <property type="entry name" value="NikR"/>
    <property type="match status" value="1"/>
</dbReference>
<evidence type="ECO:0000313" key="11">
    <source>
        <dbReference type="EMBL" id="AWI84791.1"/>
    </source>
</evidence>
<dbReference type="InterPro" id="IPR045865">
    <property type="entry name" value="ACT-like_dom_sf"/>
</dbReference>
<comment type="function">
    <text evidence="8">Transcriptional regulator.</text>
</comment>
<dbReference type="InterPro" id="IPR050192">
    <property type="entry name" value="CopG/NikR_regulator"/>
</dbReference>
<dbReference type="GO" id="GO:0003677">
    <property type="term" value="F:DNA binding"/>
    <property type="evidence" value="ECO:0007669"/>
    <property type="project" value="UniProtKB-KW"/>
</dbReference>
<proteinExistence type="inferred from homology"/>
<dbReference type="KEGG" id="ypac:CEW88_13425"/>
<dbReference type="OrthoDB" id="9806294at2"/>
<reference evidence="11 12" key="1">
    <citation type="submission" date="2017-06" db="EMBL/GenBank/DDBJ databases">
        <title>Yangia sp. YSBP01 complete genome sequence.</title>
        <authorList>
            <person name="Woo J.-H."/>
            <person name="Kim H.-S."/>
        </authorList>
    </citation>
    <scope>NUCLEOTIDE SEQUENCE [LARGE SCALE GENOMIC DNA]</scope>
    <source>
        <strain evidence="11 12">YSBP01</strain>
    </source>
</reference>
<dbReference type="InterPro" id="IPR013321">
    <property type="entry name" value="Arc_rbn_hlx_hlx"/>
</dbReference>
<keyword evidence="5 8" id="KW-0805">Transcription regulation</keyword>
<evidence type="ECO:0000256" key="7">
    <source>
        <dbReference type="ARBA" id="ARBA00023163"/>
    </source>
</evidence>
<comment type="cofactor">
    <cofactor evidence="1">
        <name>Ni(2+)</name>
        <dbReference type="ChEBI" id="CHEBI:49786"/>
    </cofactor>
</comment>
<keyword evidence="7 8" id="KW-0804">Transcription</keyword>
<dbReference type="InterPro" id="IPR027271">
    <property type="entry name" value="Acetolactate_synth/TF_NikR_C"/>
</dbReference>
<organism evidence="11 12">
    <name type="scientific">Alloyangia pacifica</name>
    <dbReference type="NCBI Taxonomy" id="311180"/>
    <lineage>
        <taxon>Bacteria</taxon>
        <taxon>Pseudomonadati</taxon>
        <taxon>Pseudomonadota</taxon>
        <taxon>Alphaproteobacteria</taxon>
        <taxon>Rhodobacterales</taxon>
        <taxon>Roseobacteraceae</taxon>
        <taxon>Alloyangia</taxon>
    </lineage>
</organism>
<dbReference type="EMBL" id="CP022190">
    <property type="protein sequence ID" value="AWI84791.1"/>
    <property type="molecule type" value="Genomic_DNA"/>
</dbReference>
<evidence type="ECO:0000256" key="8">
    <source>
        <dbReference type="HAMAP-Rule" id="MF_00476"/>
    </source>
</evidence>
<dbReference type="Proteomes" id="UP000244915">
    <property type="component" value="Chromosome 2"/>
</dbReference>
<evidence type="ECO:0000256" key="1">
    <source>
        <dbReference type="ARBA" id="ARBA00001967"/>
    </source>
</evidence>
<comment type="caution">
    <text evidence="8">Lacks conserved residue(s) required for the propagation of feature annotation.</text>
</comment>
<comment type="similarity">
    <text evidence="2 8">Belongs to the transcriptional regulatory CopG/NikR family.</text>
</comment>